<dbReference type="Proteomes" id="UP001597399">
    <property type="component" value="Unassembled WGS sequence"/>
</dbReference>
<reference evidence="2" key="1">
    <citation type="journal article" date="2019" name="Int. J. Syst. Evol. Microbiol.">
        <title>The Global Catalogue of Microorganisms (GCM) 10K type strain sequencing project: providing services to taxonomists for standard genome sequencing and annotation.</title>
        <authorList>
            <consortium name="The Broad Institute Genomics Platform"/>
            <consortium name="The Broad Institute Genome Sequencing Center for Infectious Disease"/>
            <person name="Wu L."/>
            <person name="Ma J."/>
        </authorList>
    </citation>
    <scope>NUCLEOTIDE SEQUENCE [LARGE SCALE GENOMIC DNA]</scope>
    <source>
        <strain evidence="2">TISTR 2466</strain>
    </source>
</reference>
<dbReference type="EMBL" id="JBHUMQ010000011">
    <property type="protein sequence ID" value="MFD2692864.1"/>
    <property type="molecule type" value="Genomic_DNA"/>
</dbReference>
<dbReference type="SUPFAM" id="SSF47345">
    <property type="entry name" value="Colicin E immunity proteins"/>
    <property type="match status" value="1"/>
</dbReference>
<evidence type="ECO:0000313" key="2">
    <source>
        <dbReference type="Proteomes" id="UP001597399"/>
    </source>
</evidence>
<sequence length="63" mass="7218">MNQKLSKTELIELVKKIYDPESSDDILEKNVSHPAPSDLIFWSGEDLSPEEIVERALAYDKNQ</sequence>
<evidence type="ECO:0000313" key="1">
    <source>
        <dbReference type="EMBL" id="MFD2692864.1"/>
    </source>
</evidence>
<protein>
    <submittedName>
        <fullName evidence="1">Uncharacterized protein</fullName>
    </submittedName>
</protein>
<dbReference type="InterPro" id="IPR035900">
    <property type="entry name" value="Colicin_E_sf"/>
</dbReference>
<proteinExistence type="predicted"/>
<name>A0ABW5S1H5_9BACL</name>
<dbReference type="Gene3D" id="1.10.1200.20">
    <property type="entry name" value="Colicin E immunity protein"/>
    <property type="match status" value="1"/>
</dbReference>
<comment type="caution">
    <text evidence="1">The sequence shown here is derived from an EMBL/GenBank/DDBJ whole genome shotgun (WGS) entry which is preliminary data.</text>
</comment>
<dbReference type="RefSeq" id="WP_253065104.1">
    <property type="nucleotide sequence ID" value="NZ_JAMXWM010000036.1"/>
</dbReference>
<keyword evidence="2" id="KW-1185">Reference proteome</keyword>
<gene>
    <name evidence="1" type="ORF">ACFSUE_04355</name>
</gene>
<organism evidence="1 2">
    <name type="scientific">Sporolactobacillus shoreicorticis</name>
    <dbReference type="NCBI Taxonomy" id="1923877"/>
    <lineage>
        <taxon>Bacteria</taxon>
        <taxon>Bacillati</taxon>
        <taxon>Bacillota</taxon>
        <taxon>Bacilli</taxon>
        <taxon>Bacillales</taxon>
        <taxon>Sporolactobacillaceae</taxon>
        <taxon>Sporolactobacillus</taxon>
    </lineage>
</organism>
<accession>A0ABW5S1H5</accession>